<keyword evidence="4" id="KW-1185">Reference proteome</keyword>
<sequence>MRLVLSFNAFPGLFITNVIGALQLQRPQAMTYSRRAGASDFQNNTIIRMTDVLQRQSTAGETSQIFHPFLPYVLANGKHFTYSLRRGPSSSLQSRGFVQEATSVLGSAVGSLLGLDPSNFDPTTDPVSTPLSTVIPSSTIISTSVVTTPFSTVLPSSTDVVISIATIPLPTVPPSASPQASELPAPAVTSSPLAENASSQSFSPLQTSTSQSFFPSVLSSSELSTPPLSSSSTSSFLPQTSLNKPSPQSGISKSTAVIAGGVTGSVVILVVVILGIFLLIYRRRARYKHAQSELHLAVEPYNADPTYSGSNVTVHEKSRPVATYSTSFGPQPSQLFPLRRPADSDSASTEPWDSDLVDIRETVTQMMEDVQRLQAQINHTATSTTGRSEVPPPAYATDV</sequence>
<feature type="region of interest" description="Disordered" evidence="1">
    <location>
        <begin position="379"/>
        <end position="399"/>
    </location>
</feature>
<organism evidence="3 4">
    <name type="scientific">Collybiopsis luxurians FD-317 M1</name>
    <dbReference type="NCBI Taxonomy" id="944289"/>
    <lineage>
        <taxon>Eukaryota</taxon>
        <taxon>Fungi</taxon>
        <taxon>Dikarya</taxon>
        <taxon>Basidiomycota</taxon>
        <taxon>Agaricomycotina</taxon>
        <taxon>Agaricomycetes</taxon>
        <taxon>Agaricomycetidae</taxon>
        <taxon>Agaricales</taxon>
        <taxon>Marasmiineae</taxon>
        <taxon>Omphalotaceae</taxon>
        <taxon>Collybiopsis</taxon>
        <taxon>Collybiopsis luxurians</taxon>
    </lineage>
</organism>
<name>A0A0D0AN66_9AGAR</name>
<proteinExistence type="predicted"/>
<dbReference type="AlphaFoldDB" id="A0A0D0AN66"/>
<protein>
    <submittedName>
        <fullName evidence="3">Uncharacterized protein</fullName>
    </submittedName>
</protein>
<feature type="compositionally biased region" description="Low complexity" evidence="1">
    <location>
        <begin position="224"/>
        <end position="241"/>
    </location>
</feature>
<dbReference type="Proteomes" id="UP000053593">
    <property type="component" value="Unassembled WGS sequence"/>
</dbReference>
<gene>
    <name evidence="3" type="ORF">GYMLUDRAFT_251883</name>
</gene>
<keyword evidence="2" id="KW-1133">Transmembrane helix</keyword>
<feature type="region of interest" description="Disordered" evidence="1">
    <location>
        <begin position="332"/>
        <end position="352"/>
    </location>
</feature>
<accession>A0A0D0AN66</accession>
<evidence type="ECO:0000256" key="2">
    <source>
        <dbReference type="SAM" id="Phobius"/>
    </source>
</evidence>
<evidence type="ECO:0000256" key="1">
    <source>
        <dbReference type="SAM" id="MobiDB-lite"/>
    </source>
</evidence>
<keyword evidence="2" id="KW-0812">Transmembrane</keyword>
<reference evidence="3 4" key="1">
    <citation type="submission" date="2014-04" db="EMBL/GenBank/DDBJ databases">
        <title>Evolutionary Origins and Diversification of the Mycorrhizal Mutualists.</title>
        <authorList>
            <consortium name="DOE Joint Genome Institute"/>
            <consortium name="Mycorrhizal Genomics Consortium"/>
            <person name="Kohler A."/>
            <person name="Kuo A."/>
            <person name="Nagy L.G."/>
            <person name="Floudas D."/>
            <person name="Copeland A."/>
            <person name="Barry K.W."/>
            <person name="Cichocki N."/>
            <person name="Veneault-Fourrey C."/>
            <person name="LaButti K."/>
            <person name="Lindquist E.A."/>
            <person name="Lipzen A."/>
            <person name="Lundell T."/>
            <person name="Morin E."/>
            <person name="Murat C."/>
            <person name="Riley R."/>
            <person name="Ohm R."/>
            <person name="Sun H."/>
            <person name="Tunlid A."/>
            <person name="Henrissat B."/>
            <person name="Grigoriev I.V."/>
            <person name="Hibbett D.S."/>
            <person name="Martin F."/>
        </authorList>
    </citation>
    <scope>NUCLEOTIDE SEQUENCE [LARGE SCALE GENOMIC DNA]</scope>
    <source>
        <strain evidence="3 4">FD-317 M1</strain>
    </source>
</reference>
<feature type="compositionally biased region" description="Pro residues" evidence="1">
    <location>
        <begin position="390"/>
        <end position="399"/>
    </location>
</feature>
<dbReference type="HOGENOM" id="CLU_690894_0_0_1"/>
<keyword evidence="2" id="KW-0472">Membrane</keyword>
<dbReference type="EMBL" id="KN834858">
    <property type="protein sequence ID" value="KIK51670.1"/>
    <property type="molecule type" value="Genomic_DNA"/>
</dbReference>
<feature type="region of interest" description="Disordered" evidence="1">
    <location>
        <begin position="224"/>
        <end position="250"/>
    </location>
</feature>
<evidence type="ECO:0000313" key="4">
    <source>
        <dbReference type="Proteomes" id="UP000053593"/>
    </source>
</evidence>
<evidence type="ECO:0000313" key="3">
    <source>
        <dbReference type="EMBL" id="KIK51670.1"/>
    </source>
</evidence>
<feature type="transmembrane region" description="Helical" evidence="2">
    <location>
        <begin position="256"/>
        <end position="281"/>
    </location>
</feature>